<reference evidence="1" key="1">
    <citation type="journal article" date="2015" name="Nature">
        <title>Complex archaea that bridge the gap between prokaryotes and eukaryotes.</title>
        <authorList>
            <person name="Spang A."/>
            <person name="Saw J.H."/>
            <person name="Jorgensen S.L."/>
            <person name="Zaremba-Niedzwiedzka K."/>
            <person name="Martijn J."/>
            <person name="Lind A.E."/>
            <person name="van Eijk R."/>
            <person name="Schleper C."/>
            <person name="Guy L."/>
            <person name="Ettema T.J."/>
        </authorList>
    </citation>
    <scope>NUCLEOTIDE SEQUENCE</scope>
</reference>
<gene>
    <name evidence="1" type="ORF">LCGC14_1134150</name>
</gene>
<sequence length="78" mass="8976">MKPMRYQEVTGFNIKRRTFEGKTDPTKNNSSLTSKYMTSYKYWLEIEYDGYTAENCYPTKAECIAAVETAKARVGSLV</sequence>
<accession>A0A0F9M0A6</accession>
<name>A0A0F9M0A6_9ZZZZ</name>
<dbReference type="AlphaFoldDB" id="A0A0F9M0A6"/>
<proteinExistence type="predicted"/>
<protein>
    <submittedName>
        <fullName evidence="1">Uncharacterized protein</fullName>
    </submittedName>
</protein>
<evidence type="ECO:0000313" key="1">
    <source>
        <dbReference type="EMBL" id="KKN00790.1"/>
    </source>
</evidence>
<organism evidence="1">
    <name type="scientific">marine sediment metagenome</name>
    <dbReference type="NCBI Taxonomy" id="412755"/>
    <lineage>
        <taxon>unclassified sequences</taxon>
        <taxon>metagenomes</taxon>
        <taxon>ecological metagenomes</taxon>
    </lineage>
</organism>
<comment type="caution">
    <text evidence="1">The sequence shown here is derived from an EMBL/GenBank/DDBJ whole genome shotgun (WGS) entry which is preliminary data.</text>
</comment>
<dbReference type="EMBL" id="LAZR01005334">
    <property type="protein sequence ID" value="KKN00790.1"/>
    <property type="molecule type" value="Genomic_DNA"/>
</dbReference>